<dbReference type="RefSeq" id="WP_306761761.1">
    <property type="nucleotide sequence ID" value="NZ_CP118224.1"/>
</dbReference>
<dbReference type="InterPro" id="IPR012902">
    <property type="entry name" value="N_methyl_site"/>
</dbReference>
<reference evidence="1 2" key="1">
    <citation type="submission" date="2023-02" db="EMBL/GenBank/DDBJ databases">
        <title>Complete genome sequence of a novel bacterium Oceanimonas sp. NTOU-MSR1 isolated from marine coast sediment.</title>
        <authorList>
            <person name="Yang H.-T."/>
            <person name="Chen Y.-L."/>
            <person name="Ho Y.-N."/>
        </authorList>
    </citation>
    <scope>NUCLEOTIDE SEQUENCE [LARGE SCALE GENOMIC DNA]</scope>
    <source>
        <strain evidence="1 2">NTOU-MSR1</strain>
    </source>
</reference>
<dbReference type="AlphaFoldDB" id="A0AA50KMX7"/>
<accession>A0AA50KMX7</accession>
<name>A0AA50KMX7_9GAMM</name>
<sequence>MTRSRGFTLLELMVALSLLTLLAGLMFGGFRIASRAWQTVDEHNTELSETVQAQRFLRRLLARSEARLVPETRNTSLLSFQGDERSLIFLSALPQRHSRVSQTAWFYLALDDADPEAPWLVLKTQPLAGLDEPTPEQPDLIFDWYQLVDDFQRPDGTPPLLILPADAFSLEYLPREEDGLQPGWQGDWQQQETLPALVKLQLNDHWPALVVSPGEQPHVIKQLE</sequence>
<dbReference type="PROSITE" id="PS00409">
    <property type="entry name" value="PROKAR_NTER_METHYL"/>
    <property type="match status" value="1"/>
</dbReference>
<keyword evidence="2" id="KW-1185">Reference proteome</keyword>
<dbReference type="Pfam" id="PF07963">
    <property type="entry name" value="N_methyl"/>
    <property type="match status" value="1"/>
</dbReference>
<protein>
    <submittedName>
        <fullName evidence="1">Prepilin-type N-terminal cleavage/methylation domain-containing protein</fullName>
    </submittedName>
</protein>
<dbReference type="KEGG" id="ope:PU634_15765"/>
<organism evidence="1 2">
    <name type="scientific">Oceanimonas pelagia</name>
    <dbReference type="NCBI Taxonomy" id="3028314"/>
    <lineage>
        <taxon>Bacteria</taxon>
        <taxon>Pseudomonadati</taxon>
        <taxon>Pseudomonadota</taxon>
        <taxon>Gammaproteobacteria</taxon>
        <taxon>Aeromonadales</taxon>
        <taxon>Aeromonadaceae</taxon>
        <taxon>Oceanimonas</taxon>
    </lineage>
</organism>
<dbReference type="EMBL" id="CP118224">
    <property type="protein sequence ID" value="WMC10514.1"/>
    <property type="molecule type" value="Genomic_DNA"/>
</dbReference>
<evidence type="ECO:0000313" key="1">
    <source>
        <dbReference type="EMBL" id="WMC10514.1"/>
    </source>
</evidence>
<dbReference type="NCBIfam" id="TIGR02532">
    <property type="entry name" value="IV_pilin_GFxxxE"/>
    <property type="match status" value="1"/>
</dbReference>
<dbReference type="Proteomes" id="UP001223802">
    <property type="component" value="Chromosome"/>
</dbReference>
<gene>
    <name evidence="1" type="ORF">PU634_15765</name>
</gene>
<evidence type="ECO:0000313" key="2">
    <source>
        <dbReference type="Proteomes" id="UP001223802"/>
    </source>
</evidence>
<proteinExistence type="predicted"/>